<reference evidence="10" key="1">
    <citation type="submission" date="2020-12" db="EMBL/GenBank/DDBJ databases">
        <title>Metabolic potential, ecology and presence of endohyphal bacteria is reflected in genomic diversity of Mucoromycotina.</title>
        <authorList>
            <person name="Muszewska A."/>
            <person name="Okrasinska A."/>
            <person name="Steczkiewicz K."/>
            <person name="Drgas O."/>
            <person name="Orlowska M."/>
            <person name="Perlinska-Lenart U."/>
            <person name="Aleksandrzak-Piekarczyk T."/>
            <person name="Szatraj K."/>
            <person name="Zielenkiewicz U."/>
            <person name="Pilsyk S."/>
            <person name="Malc E."/>
            <person name="Mieczkowski P."/>
            <person name="Kruszewska J.S."/>
            <person name="Biernat P."/>
            <person name="Pawlowska J."/>
        </authorList>
    </citation>
    <scope>NUCLEOTIDE SEQUENCE</scope>
    <source>
        <strain evidence="10">WA0000051536</strain>
    </source>
</reference>
<dbReference type="Pfam" id="PF14520">
    <property type="entry name" value="HHH_5"/>
    <property type="match status" value="1"/>
</dbReference>
<dbReference type="GO" id="GO:0006312">
    <property type="term" value="P:mitotic recombination"/>
    <property type="evidence" value="ECO:0007669"/>
    <property type="project" value="TreeGrafter"/>
</dbReference>
<dbReference type="FunFam" id="1.10.150.20:FF:000017">
    <property type="entry name" value="DNA excision repair protein ERCC-1"/>
    <property type="match status" value="1"/>
</dbReference>
<dbReference type="Gene3D" id="1.10.150.20">
    <property type="entry name" value="5' to 3' exonuclease, C-terminal subdomain"/>
    <property type="match status" value="1"/>
</dbReference>
<feature type="compositionally biased region" description="Low complexity" evidence="8">
    <location>
        <begin position="70"/>
        <end position="88"/>
    </location>
</feature>
<evidence type="ECO:0000256" key="4">
    <source>
        <dbReference type="ARBA" id="ARBA00023125"/>
    </source>
</evidence>
<feature type="domain" description="ERCC1-like central" evidence="9">
    <location>
        <begin position="103"/>
        <end position="216"/>
    </location>
</feature>
<keyword evidence="6" id="KW-0539">Nucleus</keyword>
<dbReference type="GO" id="GO:0003684">
    <property type="term" value="F:damaged DNA binding"/>
    <property type="evidence" value="ECO:0007669"/>
    <property type="project" value="InterPro"/>
</dbReference>
<dbReference type="AlphaFoldDB" id="A0A8H7PWC9"/>
<proteinExistence type="inferred from homology"/>
<dbReference type="GO" id="GO:0000110">
    <property type="term" value="C:nucleotide-excision repair factor 1 complex"/>
    <property type="evidence" value="ECO:0007669"/>
    <property type="project" value="TreeGrafter"/>
</dbReference>
<evidence type="ECO:0000256" key="6">
    <source>
        <dbReference type="ARBA" id="ARBA00023242"/>
    </source>
</evidence>
<evidence type="ECO:0000256" key="3">
    <source>
        <dbReference type="ARBA" id="ARBA00022763"/>
    </source>
</evidence>
<dbReference type="GO" id="GO:0006289">
    <property type="term" value="P:nucleotide-excision repair"/>
    <property type="evidence" value="ECO:0007669"/>
    <property type="project" value="UniProtKB-ARBA"/>
</dbReference>
<evidence type="ECO:0000256" key="1">
    <source>
        <dbReference type="ARBA" id="ARBA00004123"/>
    </source>
</evidence>
<dbReference type="InterPro" id="IPR010994">
    <property type="entry name" value="RuvA_2-like"/>
</dbReference>
<accession>A0A8H7PWC9</accession>
<dbReference type="Gene3D" id="3.40.50.10130">
    <property type="match status" value="1"/>
</dbReference>
<dbReference type="Pfam" id="PF03834">
    <property type="entry name" value="Rad10"/>
    <property type="match status" value="1"/>
</dbReference>
<dbReference type="GO" id="GO:0070522">
    <property type="term" value="C:ERCC4-ERCC1 complex"/>
    <property type="evidence" value="ECO:0007669"/>
    <property type="project" value="TreeGrafter"/>
</dbReference>
<feature type="region of interest" description="Disordered" evidence="8">
    <location>
        <begin position="47"/>
        <end position="99"/>
    </location>
</feature>
<dbReference type="InterPro" id="IPR047260">
    <property type="entry name" value="ERCC1-like_central_dom"/>
</dbReference>
<dbReference type="GO" id="GO:0003697">
    <property type="term" value="F:single-stranded DNA binding"/>
    <property type="evidence" value="ECO:0007669"/>
    <property type="project" value="TreeGrafter"/>
</dbReference>
<evidence type="ECO:0000259" key="9">
    <source>
        <dbReference type="Pfam" id="PF03834"/>
    </source>
</evidence>
<dbReference type="GO" id="GO:0070914">
    <property type="term" value="P:UV-damage excision repair"/>
    <property type="evidence" value="ECO:0007669"/>
    <property type="project" value="TreeGrafter"/>
</dbReference>
<dbReference type="SUPFAM" id="SSF52980">
    <property type="entry name" value="Restriction endonuclease-like"/>
    <property type="match status" value="1"/>
</dbReference>
<organism evidence="10 11">
    <name type="scientific">Umbelopsis vinacea</name>
    <dbReference type="NCBI Taxonomy" id="44442"/>
    <lineage>
        <taxon>Eukaryota</taxon>
        <taxon>Fungi</taxon>
        <taxon>Fungi incertae sedis</taxon>
        <taxon>Mucoromycota</taxon>
        <taxon>Mucoromycotina</taxon>
        <taxon>Umbelopsidomycetes</taxon>
        <taxon>Umbelopsidales</taxon>
        <taxon>Umbelopsidaceae</taxon>
        <taxon>Umbelopsis</taxon>
    </lineage>
</organism>
<dbReference type="PANTHER" id="PTHR12749">
    <property type="entry name" value="EXCISION REPAIR CROSS-COMPLEMENTING 1 ERCC1"/>
    <property type="match status" value="1"/>
</dbReference>
<keyword evidence="11" id="KW-1185">Reference proteome</keyword>
<dbReference type="NCBIfam" id="TIGR00597">
    <property type="entry name" value="rad10"/>
    <property type="match status" value="1"/>
</dbReference>
<keyword evidence="4" id="KW-0238">DNA-binding</keyword>
<dbReference type="Proteomes" id="UP000612746">
    <property type="component" value="Unassembled WGS sequence"/>
</dbReference>
<dbReference type="InterPro" id="IPR004579">
    <property type="entry name" value="ERCC1/RAD10/SWI10"/>
</dbReference>
<evidence type="ECO:0000313" key="11">
    <source>
        <dbReference type="Proteomes" id="UP000612746"/>
    </source>
</evidence>
<protein>
    <recommendedName>
        <fullName evidence="7">DNA excision repair protein ERCC-1</fullName>
    </recommendedName>
</protein>
<name>A0A8H7PWC9_9FUNG</name>
<dbReference type="FunFam" id="3.40.50.10130:FF:000001">
    <property type="entry name" value="DNA excision repair protein ERCC-1"/>
    <property type="match status" value="1"/>
</dbReference>
<keyword evidence="3" id="KW-0227">DNA damage</keyword>
<comment type="similarity">
    <text evidence="2">Belongs to the ERCC1/RAD10/SWI10 family.</text>
</comment>
<evidence type="ECO:0000256" key="2">
    <source>
        <dbReference type="ARBA" id="ARBA00008283"/>
    </source>
</evidence>
<evidence type="ECO:0000256" key="5">
    <source>
        <dbReference type="ARBA" id="ARBA00023204"/>
    </source>
</evidence>
<feature type="non-terminal residue" evidence="10">
    <location>
        <position position="1"/>
    </location>
</feature>
<dbReference type="CDD" id="cd22325">
    <property type="entry name" value="ERCC1_C-like"/>
    <property type="match status" value="1"/>
</dbReference>
<gene>
    <name evidence="10" type="ORF">INT44_008332</name>
</gene>
<dbReference type="InterPro" id="IPR011335">
    <property type="entry name" value="Restrct_endonuc-II-like"/>
</dbReference>
<comment type="caution">
    <text evidence="10">The sequence shown here is derived from an EMBL/GenBank/DDBJ whole genome shotgun (WGS) entry which is preliminary data.</text>
</comment>
<dbReference type="SUPFAM" id="SSF47781">
    <property type="entry name" value="RuvA domain 2-like"/>
    <property type="match status" value="1"/>
</dbReference>
<keyword evidence="5" id="KW-0234">DNA repair</keyword>
<evidence type="ECO:0000256" key="7">
    <source>
        <dbReference type="ARBA" id="ARBA00071993"/>
    </source>
</evidence>
<dbReference type="PANTHER" id="PTHR12749:SF0">
    <property type="entry name" value="DNA EXCISION REPAIR PROTEIN ERCC-1"/>
    <property type="match status" value="1"/>
</dbReference>
<dbReference type="EMBL" id="JAEPRA010000008">
    <property type="protein sequence ID" value="KAG2181517.1"/>
    <property type="molecule type" value="Genomic_DNA"/>
</dbReference>
<evidence type="ECO:0000313" key="10">
    <source>
        <dbReference type="EMBL" id="KAG2181517.1"/>
    </source>
</evidence>
<sequence>SASSEIRDGDFSFMSERRFNIPTVEQIEQHKRKSKATNYFQQSKALGLAEESASATSTPNEAIEIPPQPNSSAAPASSTASETTSQKTTPPPVTTVRRLGPNTILVNQAQRGNPILQHVRNVPWEYDDIKADYTVGQTTCVLYLSLRYHRLHPDYIYDRMGKLAHQFVLRILLVFVDIDNHQDSIRELTKSAIIQNFTIMLAWSHEEAGRYLETYKAFEGKPPDIIKEKSVDDYMAKLTECLTQVRTVNKTDVLTLRSTFGSLNRIINAPTEALALCPGFGEQKVRRLQQAFTQPFIINPKGNKRQKKN</sequence>
<dbReference type="OrthoDB" id="10262814at2759"/>
<comment type="subcellular location">
    <subcellularLocation>
        <location evidence="1">Nucleus</location>
    </subcellularLocation>
</comment>
<dbReference type="GO" id="GO:0006302">
    <property type="term" value="P:double-strand break repair"/>
    <property type="evidence" value="ECO:0007669"/>
    <property type="project" value="UniProtKB-ARBA"/>
</dbReference>
<evidence type="ECO:0000256" key="8">
    <source>
        <dbReference type="SAM" id="MobiDB-lite"/>
    </source>
</evidence>